<feature type="chain" id="PRO_5035808706" evidence="1">
    <location>
        <begin position="24"/>
        <end position="72"/>
    </location>
</feature>
<proteinExistence type="predicted"/>
<evidence type="ECO:0000313" key="3">
    <source>
        <dbReference type="Proteomes" id="UP000691718"/>
    </source>
</evidence>
<keyword evidence="1" id="KW-0732">Signal</keyword>
<comment type="caution">
    <text evidence="2">The sequence shown here is derived from an EMBL/GenBank/DDBJ whole genome shotgun (WGS) entry which is preliminary data.</text>
</comment>
<organism evidence="2 3">
    <name type="scientific">Parnassius apollo</name>
    <name type="common">Apollo butterfly</name>
    <name type="synonym">Papilio apollo</name>
    <dbReference type="NCBI Taxonomy" id="110799"/>
    <lineage>
        <taxon>Eukaryota</taxon>
        <taxon>Metazoa</taxon>
        <taxon>Ecdysozoa</taxon>
        <taxon>Arthropoda</taxon>
        <taxon>Hexapoda</taxon>
        <taxon>Insecta</taxon>
        <taxon>Pterygota</taxon>
        <taxon>Neoptera</taxon>
        <taxon>Endopterygota</taxon>
        <taxon>Lepidoptera</taxon>
        <taxon>Glossata</taxon>
        <taxon>Ditrysia</taxon>
        <taxon>Papilionoidea</taxon>
        <taxon>Papilionidae</taxon>
        <taxon>Parnassiinae</taxon>
        <taxon>Parnassini</taxon>
        <taxon>Parnassius</taxon>
        <taxon>Parnassius</taxon>
    </lineage>
</organism>
<reference evidence="2" key="1">
    <citation type="submission" date="2021-04" db="EMBL/GenBank/DDBJ databases">
        <authorList>
            <person name="Tunstrom K."/>
        </authorList>
    </citation>
    <scope>NUCLEOTIDE SEQUENCE</scope>
</reference>
<gene>
    <name evidence="2" type="ORF">PAPOLLO_LOCUS24353</name>
</gene>
<name>A0A8S3Y2B0_PARAO</name>
<sequence>MATFKNKTAYLILFLCVIQLVELASVQRKVRDVEDSDTNLSATNVEAGDNSTVNNIGQFIQDVTKETSIKIQ</sequence>
<feature type="signal peptide" evidence="1">
    <location>
        <begin position="1"/>
        <end position="23"/>
    </location>
</feature>
<protein>
    <submittedName>
        <fullName evidence="2">(apollo) hypothetical protein</fullName>
    </submittedName>
</protein>
<accession>A0A8S3Y2B0</accession>
<evidence type="ECO:0000313" key="2">
    <source>
        <dbReference type="EMBL" id="CAG5048988.1"/>
    </source>
</evidence>
<dbReference type="Proteomes" id="UP000691718">
    <property type="component" value="Unassembled WGS sequence"/>
</dbReference>
<keyword evidence="3" id="KW-1185">Reference proteome</keyword>
<evidence type="ECO:0000256" key="1">
    <source>
        <dbReference type="SAM" id="SignalP"/>
    </source>
</evidence>
<dbReference type="EMBL" id="CAJQZP010001468">
    <property type="protein sequence ID" value="CAG5048988.1"/>
    <property type="molecule type" value="Genomic_DNA"/>
</dbReference>
<dbReference type="AlphaFoldDB" id="A0A8S3Y2B0"/>